<evidence type="ECO:0000256" key="8">
    <source>
        <dbReference type="ARBA" id="ARBA00022989"/>
    </source>
</evidence>
<feature type="transmembrane region" description="Helical" evidence="10">
    <location>
        <begin position="417"/>
        <end position="438"/>
    </location>
</feature>
<feature type="transmembrane region" description="Helical" evidence="10">
    <location>
        <begin position="1100"/>
        <end position="1120"/>
    </location>
</feature>
<accession>A0A232LT43</accession>
<dbReference type="InterPro" id="IPR017871">
    <property type="entry name" value="ABC_transporter-like_CS"/>
</dbReference>
<dbReference type="PROSITE" id="PS50893">
    <property type="entry name" value="ABC_TRANSPORTER_2"/>
    <property type="match status" value="2"/>
</dbReference>
<feature type="domain" description="ABC transporter" evidence="11">
    <location>
        <begin position="1243"/>
        <end position="1470"/>
    </location>
</feature>
<evidence type="ECO:0000313" key="13">
    <source>
        <dbReference type="Proteomes" id="UP000243515"/>
    </source>
</evidence>
<dbReference type="SUPFAM" id="SSF52540">
    <property type="entry name" value="P-loop containing nucleoside triphosphate hydrolases"/>
    <property type="match status" value="2"/>
</dbReference>
<evidence type="ECO:0000256" key="1">
    <source>
        <dbReference type="ARBA" id="ARBA00004141"/>
    </source>
</evidence>
<keyword evidence="13" id="KW-1185">Reference proteome</keyword>
<dbReference type="GO" id="GO:0016020">
    <property type="term" value="C:membrane"/>
    <property type="evidence" value="ECO:0007669"/>
    <property type="project" value="UniProtKB-SubCell"/>
</dbReference>
<dbReference type="PANTHER" id="PTHR19229:SF36">
    <property type="entry name" value="ATP-BINDING CASSETTE SUB-FAMILY A MEMBER 2"/>
    <property type="match status" value="1"/>
</dbReference>
<dbReference type="Gene3D" id="3.40.50.300">
    <property type="entry name" value="P-loop containing nucleotide triphosphate hydrolases"/>
    <property type="match status" value="2"/>
</dbReference>
<name>A0A232LT43_9EURO</name>
<keyword evidence="3" id="KW-0813">Transport</keyword>
<evidence type="ECO:0000256" key="2">
    <source>
        <dbReference type="ARBA" id="ARBA00008869"/>
    </source>
</evidence>
<keyword evidence="7" id="KW-0067">ATP-binding</keyword>
<protein>
    <recommendedName>
        <fullName evidence="11">ABC transporter domain-containing protein</fullName>
    </recommendedName>
</protein>
<feature type="transmembrane region" description="Helical" evidence="10">
    <location>
        <begin position="995"/>
        <end position="1013"/>
    </location>
</feature>
<feature type="transmembrane region" description="Helical" evidence="10">
    <location>
        <begin position="316"/>
        <end position="341"/>
    </location>
</feature>
<organism evidence="12 13">
    <name type="scientific">Elaphomyces granulatus</name>
    <dbReference type="NCBI Taxonomy" id="519963"/>
    <lineage>
        <taxon>Eukaryota</taxon>
        <taxon>Fungi</taxon>
        <taxon>Dikarya</taxon>
        <taxon>Ascomycota</taxon>
        <taxon>Pezizomycotina</taxon>
        <taxon>Eurotiomycetes</taxon>
        <taxon>Eurotiomycetidae</taxon>
        <taxon>Eurotiales</taxon>
        <taxon>Elaphomycetaceae</taxon>
        <taxon>Elaphomyces</taxon>
    </lineage>
</organism>
<evidence type="ECO:0000259" key="11">
    <source>
        <dbReference type="PROSITE" id="PS50893"/>
    </source>
</evidence>
<evidence type="ECO:0000256" key="6">
    <source>
        <dbReference type="ARBA" id="ARBA00022741"/>
    </source>
</evidence>
<dbReference type="GO" id="GO:0005319">
    <property type="term" value="F:lipid transporter activity"/>
    <property type="evidence" value="ECO:0007669"/>
    <property type="project" value="TreeGrafter"/>
</dbReference>
<evidence type="ECO:0000256" key="9">
    <source>
        <dbReference type="ARBA" id="ARBA00023136"/>
    </source>
</evidence>
<reference evidence="12 13" key="1">
    <citation type="journal article" date="2015" name="Environ. Microbiol.">
        <title>Metagenome sequence of Elaphomyces granulatus from sporocarp tissue reveals Ascomycota ectomycorrhizal fingerprints of genome expansion and a Proteobacteria-rich microbiome.</title>
        <authorList>
            <person name="Quandt C.A."/>
            <person name="Kohler A."/>
            <person name="Hesse C.N."/>
            <person name="Sharpton T.J."/>
            <person name="Martin F."/>
            <person name="Spatafora J.W."/>
        </authorList>
    </citation>
    <scope>NUCLEOTIDE SEQUENCE [LARGE SCALE GENOMIC DNA]</scope>
    <source>
        <strain evidence="12 13">OSC145934</strain>
    </source>
</reference>
<feature type="transmembrane region" description="Helical" evidence="10">
    <location>
        <begin position="1140"/>
        <end position="1166"/>
    </location>
</feature>
<sequence>MYQFMQLKRIWALTVKNILLALVRRPLSTPLRAFILPVIFTAFISFARNLFIPPSTYGIGTPTPVQSFSDALNAVSGGRNIVAFVNNGFTGGNIQRVISQVAGPVQSQGKQINILSLEDDLQTVCRNSIRGVSTCVAAVVFHSSPNEGPGGRWNYSLRTDGALGVEKINVDKTNNDAEIYALPLQHAVDWAIANGNTSIDQSVLPAEVIEYPYTSLTEQERQDQIRMRYADTIISALAVAIFIGMVGVTYQLPGLVASEREVGITQLVDCMIPAPHWQAQAARFIATHLAFDLIYTPGWVITALILRSGIYTTTSAGIMVVFNLLTGLALSSFSLFGASFFKKAQLSGISVTIACLLLGIVSQVVAFTSNGAVIVLGLLFPPMNYVFFSKFIAHWEKTNQTTSITKSAPENTWSTPAVVFLIFLALQTIAYPILGAIVEQRLYGTSSKSRRVVRHEGASAVRLEGFTKIYEPNWIHKISSLIFRKPLKNTLAVNDLTLDVMKGQITVLLGANGSGKSTTLDGISGLMKMSSGQISIDYGEGSGGLGICPQKNVLWDSLTVKEHVRLFNRLKTQGQNDTETKLLELIRICDLGKKANSLSKALSGGQKRKLQLALMFTGESSICCVDEVSSGLDPISRRKIWDILLAERGARTILLTTHFLDEADLLADHIAILSKGTLKTQGTSVELKHQLGSGYRIHVYHVPGSEKAHPQFEDIPRQIHFDETVYTVEDTTRAIEFISILKQAGINEYRVSGPTIEDVFLKVAEEVTSGNSDLDADNITYDNAKVDKDNLVIPQLLTGRPIGVARQVLILFSKRATILRRNYLPYWFAFLIPVIAAGLVSLFVKSNQQAGCSPDDSFSTFKSVSLSTETNYDIVLGPSHKLSPSALSLYASSLSKSSSTAAFLNGTANIHIVDNLPDFNNYISNSFANVTPGGFYLGDSSSPPTFAWFGDIKSISTSTIIQNALDSLLTNISISYQHQPFDVPWQPNVGNYLELIIYFGLVMAVYPAFLALYPTAERLKHVRDLHYSNGVRTLPLWLAYTLFDFCIILISTVLMTIIFRAVSDVWYHLEYLFVVFFLYGLTSTVFSYLISLLSKSQLSAFAIAAGGQCVMFILYFIAYMSVLTYAPVDKINSYVNITHFAIATVMPIGNLVRSLFVTLNVFSLTCRDRQLASYPGEITLYGGPILYLIVQFFLLFGLLLWIEGGPRLPQLRARFKLEDFEQMHNTDEEVTEIERVSSSNDGLRVLHLTKAFGKSVAVEDVTFGVRKGEVFALLGPNGAGKTTTISLIRGDLRPSGSGGDIFVENVSVLKNRGAARLRLGVCPQFDAIDQMSVREHLRFYAQVRGVSDVNHNVREVLRAVGLTPYADRMAAKLSGGNKRKLSLGIALMGNPTVLLLDEPSSGMDAAAKRVIWRTLSSVVPGRSLVLTTHSMEEADALANRAGIMSRRMLALGSAAYLRRKYGNMYHVHLIHREAPHTTSADMDRLREWVKTTFPGSEIEQKTYHGQLRFSVPTTSAPLRGKDEGIDEDGRCEIQQHSDSRPSSGTGNNCTRDLFVLLERNKDSLGFQYYSISQTSLDQVFLTIVGMHNVQEAE</sequence>
<dbReference type="GO" id="GO:0005524">
    <property type="term" value="F:ATP binding"/>
    <property type="evidence" value="ECO:0007669"/>
    <property type="project" value="UniProtKB-KW"/>
</dbReference>
<dbReference type="GO" id="GO:0140359">
    <property type="term" value="F:ABC-type transporter activity"/>
    <property type="evidence" value="ECO:0007669"/>
    <property type="project" value="InterPro"/>
</dbReference>
<dbReference type="OrthoDB" id="8061355at2759"/>
<feature type="transmembrane region" description="Helical" evidence="10">
    <location>
        <begin position="1178"/>
        <end position="1202"/>
    </location>
</feature>
<dbReference type="EMBL" id="NPHW01004951">
    <property type="protein sequence ID" value="OXV07296.1"/>
    <property type="molecule type" value="Genomic_DNA"/>
</dbReference>
<evidence type="ECO:0000256" key="4">
    <source>
        <dbReference type="ARBA" id="ARBA00022692"/>
    </source>
</evidence>
<evidence type="ECO:0000256" key="5">
    <source>
        <dbReference type="ARBA" id="ARBA00022737"/>
    </source>
</evidence>
<dbReference type="PANTHER" id="PTHR19229">
    <property type="entry name" value="ATP-BINDING CASSETTE TRANSPORTER SUBFAMILY A ABCA"/>
    <property type="match status" value="1"/>
</dbReference>
<dbReference type="InterPro" id="IPR026082">
    <property type="entry name" value="ABCA"/>
</dbReference>
<keyword evidence="5" id="KW-0677">Repeat</keyword>
<dbReference type="Pfam" id="PF12698">
    <property type="entry name" value="ABC2_membrane_3"/>
    <property type="match status" value="1"/>
</dbReference>
<evidence type="ECO:0000256" key="7">
    <source>
        <dbReference type="ARBA" id="ARBA00022840"/>
    </source>
</evidence>
<keyword evidence="9 10" id="KW-0472">Membrane</keyword>
<dbReference type="Pfam" id="PF00005">
    <property type="entry name" value="ABC_tran"/>
    <property type="match status" value="2"/>
</dbReference>
<feature type="transmembrane region" description="Helical" evidence="10">
    <location>
        <begin position="229"/>
        <end position="250"/>
    </location>
</feature>
<keyword evidence="8 10" id="KW-1133">Transmembrane helix</keyword>
<evidence type="ECO:0000256" key="10">
    <source>
        <dbReference type="SAM" id="Phobius"/>
    </source>
</evidence>
<evidence type="ECO:0000256" key="3">
    <source>
        <dbReference type="ARBA" id="ARBA00022448"/>
    </source>
</evidence>
<dbReference type="FunFam" id="3.40.50.300:FF:001345">
    <property type="entry name" value="Related to ABC transporter"/>
    <property type="match status" value="1"/>
</dbReference>
<dbReference type="InterPro" id="IPR003439">
    <property type="entry name" value="ABC_transporter-like_ATP-bd"/>
</dbReference>
<dbReference type="PROSITE" id="PS00211">
    <property type="entry name" value="ABC_TRANSPORTER_1"/>
    <property type="match status" value="2"/>
</dbReference>
<dbReference type="InterPro" id="IPR003593">
    <property type="entry name" value="AAA+_ATPase"/>
</dbReference>
<feature type="transmembrane region" description="Helical" evidence="10">
    <location>
        <begin position="1034"/>
        <end position="1059"/>
    </location>
</feature>
<dbReference type="GO" id="GO:0016887">
    <property type="term" value="F:ATP hydrolysis activity"/>
    <property type="evidence" value="ECO:0007669"/>
    <property type="project" value="InterPro"/>
</dbReference>
<evidence type="ECO:0000313" key="12">
    <source>
        <dbReference type="EMBL" id="OXV07296.1"/>
    </source>
</evidence>
<keyword evidence="6" id="KW-0547">Nucleotide-binding</keyword>
<feature type="domain" description="ABC transporter" evidence="11">
    <location>
        <begin position="461"/>
        <end position="700"/>
    </location>
</feature>
<dbReference type="InterPro" id="IPR027417">
    <property type="entry name" value="P-loop_NTPase"/>
</dbReference>
<comment type="subcellular location">
    <subcellularLocation>
        <location evidence="1">Membrane</location>
        <topology evidence="1">Multi-pass membrane protein</topology>
    </subcellularLocation>
</comment>
<gene>
    <name evidence="12" type="ORF">Egran_04938</name>
</gene>
<feature type="transmembrane region" description="Helical" evidence="10">
    <location>
        <begin position="1071"/>
        <end position="1093"/>
    </location>
</feature>
<comment type="similarity">
    <text evidence="2">Belongs to the ABC transporter superfamily. ABCA family.</text>
</comment>
<dbReference type="CDD" id="cd03263">
    <property type="entry name" value="ABC_subfamily_A"/>
    <property type="match status" value="2"/>
</dbReference>
<dbReference type="Proteomes" id="UP000243515">
    <property type="component" value="Unassembled WGS sequence"/>
</dbReference>
<dbReference type="SMART" id="SM00382">
    <property type="entry name" value="AAA"/>
    <property type="match status" value="2"/>
</dbReference>
<dbReference type="InterPro" id="IPR013525">
    <property type="entry name" value="ABC2_TM"/>
</dbReference>
<proteinExistence type="inferred from homology"/>
<feature type="transmembrane region" description="Helical" evidence="10">
    <location>
        <begin position="353"/>
        <end position="380"/>
    </location>
</feature>
<comment type="caution">
    <text evidence="12">The sequence shown here is derived from an EMBL/GenBank/DDBJ whole genome shotgun (WGS) entry which is preliminary data.</text>
</comment>
<keyword evidence="4 10" id="KW-0812">Transmembrane</keyword>
<feature type="transmembrane region" description="Helical" evidence="10">
    <location>
        <begin position="823"/>
        <end position="844"/>
    </location>
</feature>